<organism evidence="2 3">
    <name type="scientific">Deinococcus yavapaiensis KR-236</name>
    <dbReference type="NCBI Taxonomy" id="694435"/>
    <lineage>
        <taxon>Bacteria</taxon>
        <taxon>Thermotogati</taxon>
        <taxon>Deinococcota</taxon>
        <taxon>Deinococci</taxon>
        <taxon>Deinococcales</taxon>
        <taxon>Deinococcaceae</taxon>
        <taxon>Deinococcus</taxon>
    </lineage>
</organism>
<feature type="signal peptide" evidence="1">
    <location>
        <begin position="1"/>
        <end position="23"/>
    </location>
</feature>
<sequence>MSRLVVFACLFLLAACAPRPASYGGGETPYTGDLTLRPEGTPDVVIFSVAGRCSAFCTTAPQDNWDYLTPRGTVAAIANAFRAKSFKVETYGYSSNLFETHRSGISNKDEAGFLKLEADFRRVSDEFVRGKANPTRIVLLAHSHGANWTHTLAKLYPYTPIALMIDLDAICALWDLDNRPAFETLYRERGGSPWAFDPSRACDVTYIRRKAYRVKDIAFPNVALNLEVQSQRVVPGGTSDDPRNLPANLPFDTTNNVRLDGSRDGIETLTSWTEDHSTVTRPTSRAMKWVLSYVEALDWR</sequence>
<proteinExistence type="predicted"/>
<keyword evidence="1" id="KW-0732">Signal</keyword>
<dbReference type="OrthoDB" id="68230at2"/>
<name>A0A318S9X3_9DEIO</name>
<evidence type="ECO:0000313" key="3">
    <source>
        <dbReference type="Proteomes" id="UP000248326"/>
    </source>
</evidence>
<dbReference type="Proteomes" id="UP000248326">
    <property type="component" value="Unassembled WGS sequence"/>
</dbReference>
<accession>A0A318S9X3</accession>
<dbReference type="SUPFAM" id="SSF53474">
    <property type="entry name" value="alpha/beta-Hydrolases"/>
    <property type="match status" value="1"/>
</dbReference>
<evidence type="ECO:0000313" key="2">
    <source>
        <dbReference type="EMBL" id="PYE54850.1"/>
    </source>
</evidence>
<evidence type="ECO:0008006" key="4">
    <source>
        <dbReference type="Google" id="ProtNLM"/>
    </source>
</evidence>
<comment type="caution">
    <text evidence="2">The sequence shown here is derived from an EMBL/GenBank/DDBJ whole genome shotgun (WGS) entry which is preliminary data.</text>
</comment>
<evidence type="ECO:0000256" key="1">
    <source>
        <dbReference type="SAM" id="SignalP"/>
    </source>
</evidence>
<dbReference type="AlphaFoldDB" id="A0A318S9X3"/>
<dbReference type="RefSeq" id="WP_110885968.1">
    <property type="nucleotide sequence ID" value="NZ_QJSX01000004.1"/>
</dbReference>
<keyword evidence="3" id="KW-1185">Reference proteome</keyword>
<dbReference type="InterPro" id="IPR029058">
    <property type="entry name" value="AB_hydrolase_fold"/>
</dbReference>
<dbReference type="PROSITE" id="PS51257">
    <property type="entry name" value="PROKAR_LIPOPROTEIN"/>
    <property type="match status" value="1"/>
</dbReference>
<feature type="chain" id="PRO_5016271997" description="Esterase/lipase superfamily enzyme" evidence="1">
    <location>
        <begin position="24"/>
        <end position="300"/>
    </location>
</feature>
<gene>
    <name evidence="2" type="ORF">DES52_104121</name>
</gene>
<protein>
    <recommendedName>
        <fullName evidence="4">Esterase/lipase superfamily enzyme</fullName>
    </recommendedName>
</protein>
<reference evidence="2 3" key="1">
    <citation type="submission" date="2018-06" db="EMBL/GenBank/DDBJ databases">
        <title>Genomic Encyclopedia of Type Strains, Phase IV (KMG-IV): sequencing the most valuable type-strain genomes for metagenomic binning, comparative biology and taxonomic classification.</title>
        <authorList>
            <person name="Goeker M."/>
        </authorList>
    </citation>
    <scope>NUCLEOTIDE SEQUENCE [LARGE SCALE GENOMIC DNA]</scope>
    <source>
        <strain evidence="2 3">DSM 18048</strain>
    </source>
</reference>
<dbReference type="EMBL" id="QJSX01000004">
    <property type="protein sequence ID" value="PYE54850.1"/>
    <property type="molecule type" value="Genomic_DNA"/>
</dbReference>